<accession>A0A978VIE8</accession>
<comment type="caution">
    <text evidence="1">The sequence shown here is derived from an EMBL/GenBank/DDBJ whole genome shotgun (WGS) entry which is preliminary data.</text>
</comment>
<sequence length="83" mass="9222">MATESSEGEEEAKLTGGNKVLMVDDDLREMGKKVRRCTASPGKCSIPEESKAPSMCIHLHNIHLMKAIRRVRYLSEQGMDSTT</sequence>
<organism evidence="1 2">
    <name type="scientific">Ziziphus jujuba var. spinosa</name>
    <dbReference type="NCBI Taxonomy" id="714518"/>
    <lineage>
        <taxon>Eukaryota</taxon>
        <taxon>Viridiplantae</taxon>
        <taxon>Streptophyta</taxon>
        <taxon>Embryophyta</taxon>
        <taxon>Tracheophyta</taxon>
        <taxon>Spermatophyta</taxon>
        <taxon>Magnoliopsida</taxon>
        <taxon>eudicotyledons</taxon>
        <taxon>Gunneridae</taxon>
        <taxon>Pentapetalae</taxon>
        <taxon>rosids</taxon>
        <taxon>fabids</taxon>
        <taxon>Rosales</taxon>
        <taxon>Rhamnaceae</taxon>
        <taxon>Paliureae</taxon>
        <taxon>Ziziphus</taxon>
    </lineage>
</organism>
<name>A0A978VIE8_ZIZJJ</name>
<proteinExistence type="predicted"/>
<dbReference type="EMBL" id="JAEACU010000004">
    <property type="protein sequence ID" value="KAH7532867.1"/>
    <property type="molecule type" value="Genomic_DNA"/>
</dbReference>
<evidence type="ECO:0000313" key="1">
    <source>
        <dbReference type="EMBL" id="KAH7532867.1"/>
    </source>
</evidence>
<dbReference type="Proteomes" id="UP000813462">
    <property type="component" value="Unassembled WGS sequence"/>
</dbReference>
<evidence type="ECO:0000313" key="2">
    <source>
        <dbReference type="Proteomes" id="UP000813462"/>
    </source>
</evidence>
<dbReference type="AlphaFoldDB" id="A0A978VIE8"/>
<protein>
    <submittedName>
        <fullName evidence="1">Uncharacterized protein</fullName>
    </submittedName>
</protein>
<reference evidence="1" key="1">
    <citation type="journal article" date="2021" name="Front. Plant Sci.">
        <title>Chromosome-Scale Genome Assembly for Chinese Sour Jujube and Insights Into Its Genome Evolution and Domestication Signature.</title>
        <authorList>
            <person name="Shen L.-Y."/>
            <person name="Luo H."/>
            <person name="Wang X.-L."/>
            <person name="Wang X.-M."/>
            <person name="Qiu X.-J."/>
            <person name="Liu H."/>
            <person name="Zhou S.-S."/>
            <person name="Jia K.-H."/>
            <person name="Nie S."/>
            <person name="Bao Y.-T."/>
            <person name="Zhang R.-G."/>
            <person name="Yun Q.-Z."/>
            <person name="Chai Y.-H."/>
            <person name="Lu J.-Y."/>
            <person name="Li Y."/>
            <person name="Zhao S.-W."/>
            <person name="Mao J.-F."/>
            <person name="Jia S.-G."/>
            <person name="Mao Y.-M."/>
        </authorList>
    </citation>
    <scope>NUCLEOTIDE SEQUENCE</scope>
    <source>
        <strain evidence="1">AT0</strain>
        <tissue evidence="1">Leaf</tissue>
    </source>
</reference>
<gene>
    <name evidence="1" type="ORF">FEM48_Zijuj04G0068100</name>
</gene>